<protein>
    <submittedName>
        <fullName evidence="1">Uncharacterized protein</fullName>
    </submittedName>
</protein>
<name>A0A815AZQ0_9BILA</name>
<gene>
    <name evidence="1" type="ORF">IZO911_LOCUS32108</name>
</gene>
<reference evidence="1" key="1">
    <citation type="submission" date="2021-02" db="EMBL/GenBank/DDBJ databases">
        <authorList>
            <person name="Nowell W R."/>
        </authorList>
    </citation>
    <scope>NUCLEOTIDE SEQUENCE</scope>
</reference>
<dbReference type="AlphaFoldDB" id="A0A815AZQ0"/>
<sequence length="80" mass="9246">MYSMNFKKQNVVFGSLMGMPMNERGKIILEFLTDLFIEANADLHAGTLSSNWCRLVDEMRLVLGKFSPYYTPENEYILAM</sequence>
<evidence type="ECO:0000313" key="2">
    <source>
        <dbReference type="Proteomes" id="UP000663860"/>
    </source>
</evidence>
<dbReference type="EMBL" id="CAJNOE010000546">
    <property type="protein sequence ID" value="CAF1265131.1"/>
    <property type="molecule type" value="Genomic_DNA"/>
</dbReference>
<comment type="caution">
    <text evidence="1">The sequence shown here is derived from an EMBL/GenBank/DDBJ whole genome shotgun (WGS) entry which is preliminary data.</text>
</comment>
<accession>A0A815AZQ0</accession>
<dbReference type="Proteomes" id="UP000663860">
    <property type="component" value="Unassembled WGS sequence"/>
</dbReference>
<evidence type="ECO:0000313" key="1">
    <source>
        <dbReference type="EMBL" id="CAF1265131.1"/>
    </source>
</evidence>
<proteinExistence type="predicted"/>
<organism evidence="1 2">
    <name type="scientific">Adineta steineri</name>
    <dbReference type="NCBI Taxonomy" id="433720"/>
    <lineage>
        <taxon>Eukaryota</taxon>
        <taxon>Metazoa</taxon>
        <taxon>Spiralia</taxon>
        <taxon>Gnathifera</taxon>
        <taxon>Rotifera</taxon>
        <taxon>Eurotatoria</taxon>
        <taxon>Bdelloidea</taxon>
        <taxon>Adinetida</taxon>
        <taxon>Adinetidae</taxon>
        <taxon>Adineta</taxon>
    </lineage>
</organism>